<dbReference type="OMA" id="RHEDINE"/>
<accession>A0A1X2H3G5</accession>
<dbReference type="PANTHER" id="PTHR37450">
    <property type="entry name" value="CIPC PROTEIN"/>
    <property type="match status" value="1"/>
</dbReference>
<dbReference type="STRING" id="13706.A0A1X2H3G5"/>
<feature type="region of interest" description="Disordered" evidence="1">
    <location>
        <begin position="145"/>
        <end position="185"/>
    </location>
</feature>
<dbReference type="InParanoid" id="A0A1X2H3G5"/>
<dbReference type="SUPFAM" id="SSF50370">
    <property type="entry name" value="Ricin B-like lectins"/>
    <property type="match status" value="1"/>
</dbReference>
<proteinExistence type="predicted"/>
<comment type="caution">
    <text evidence="2">The sequence shown here is derived from an EMBL/GenBank/DDBJ whole genome shotgun (WGS) entry which is preliminary data.</text>
</comment>
<protein>
    <recommendedName>
        <fullName evidence="4">Ricin B lectin domain-containing protein</fullName>
    </recommendedName>
</protein>
<dbReference type="Gene3D" id="2.80.10.50">
    <property type="match status" value="1"/>
</dbReference>
<evidence type="ECO:0000313" key="2">
    <source>
        <dbReference type="EMBL" id="ORY92289.1"/>
    </source>
</evidence>
<evidence type="ECO:0008006" key="4">
    <source>
        <dbReference type="Google" id="ProtNLM"/>
    </source>
</evidence>
<organism evidence="2 3">
    <name type="scientific">Syncephalastrum racemosum</name>
    <name type="common">Filamentous fungus</name>
    <dbReference type="NCBI Taxonomy" id="13706"/>
    <lineage>
        <taxon>Eukaryota</taxon>
        <taxon>Fungi</taxon>
        <taxon>Fungi incertae sedis</taxon>
        <taxon>Mucoromycota</taxon>
        <taxon>Mucoromycotina</taxon>
        <taxon>Mucoromycetes</taxon>
        <taxon>Mucorales</taxon>
        <taxon>Syncephalastraceae</taxon>
        <taxon>Syncephalastrum</taxon>
    </lineage>
</organism>
<name>A0A1X2H3G5_SYNRA</name>
<feature type="compositionally biased region" description="Basic and acidic residues" evidence="1">
    <location>
        <begin position="146"/>
        <end position="157"/>
    </location>
</feature>
<dbReference type="InterPro" id="IPR022234">
    <property type="entry name" value="DUF3759"/>
</dbReference>
<gene>
    <name evidence="2" type="ORF">BCR43DRAFT_498115</name>
</gene>
<dbReference type="OrthoDB" id="9895617at2759"/>
<dbReference type="AlphaFoldDB" id="A0A1X2H3G5"/>
<keyword evidence="3" id="KW-1185">Reference proteome</keyword>
<evidence type="ECO:0000256" key="1">
    <source>
        <dbReference type="SAM" id="MobiDB-lite"/>
    </source>
</evidence>
<dbReference type="InterPro" id="IPR035992">
    <property type="entry name" value="Ricin_B-like_lectins"/>
</dbReference>
<dbReference type="PANTHER" id="PTHR37450:SF1">
    <property type="entry name" value="CIPC PROTEIN"/>
    <property type="match status" value="1"/>
</dbReference>
<dbReference type="Proteomes" id="UP000242180">
    <property type="component" value="Unassembled WGS sequence"/>
</dbReference>
<dbReference type="EMBL" id="MCGN01000010">
    <property type="protein sequence ID" value="ORY92289.1"/>
    <property type="molecule type" value="Genomic_DNA"/>
</dbReference>
<dbReference type="Pfam" id="PF12585">
    <property type="entry name" value="DUF3759"/>
    <property type="match status" value="1"/>
</dbReference>
<sequence>MTVTETTNAFPIGYFYIVSKMNDLVLDLRGDPEQAAAGTKVVTAEKKLESPERDSQLWIHQRGFLTNKASGLVLDINAAQSFHAIFTGEKRLYLDGMKEEDAANDQRFGFESEPGYIYQLSDPTQVVDIWHEKSEVDARVMMYKRKHDDDPEKDGKINKKNQLWTLELADPPRQVDSDDEDEDDSKRARMRAWFGNWHGWGKHRHEALDESGLSEAHEKVYKDEKKKKKSSLSYELIAGAVAFEAVHLWEKKQEEEGKDVDNKLSKELIAGFVASELAKILSDRGAESEEGKSDMKKRLLTKMAIVAATNMFESRHGN</sequence>
<evidence type="ECO:0000313" key="3">
    <source>
        <dbReference type="Proteomes" id="UP000242180"/>
    </source>
</evidence>
<reference evidence="2 3" key="1">
    <citation type="submission" date="2016-07" db="EMBL/GenBank/DDBJ databases">
        <title>Pervasive Adenine N6-methylation of Active Genes in Fungi.</title>
        <authorList>
            <consortium name="DOE Joint Genome Institute"/>
            <person name="Mondo S.J."/>
            <person name="Dannebaum R.O."/>
            <person name="Kuo R.C."/>
            <person name="Labutti K."/>
            <person name="Haridas S."/>
            <person name="Kuo A."/>
            <person name="Salamov A."/>
            <person name="Ahrendt S.R."/>
            <person name="Lipzen A."/>
            <person name="Sullivan W."/>
            <person name="Andreopoulos W.B."/>
            <person name="Clum A."/>
            <person name="Lindquist E."/>
            <person name="Daum C."/>
            <person name="Ramamoorthy G.K."/>
            <person name="Gryganskyi A."/>
            <person name="Culley D."/>
            <person name="Magnuson J.K."/>
            <person name="James T.Y."/>
            <person name="O'Malley M.A."/>
            <person name="Stajich J.E."/>
            <person name="Spatafora J.W."/>
            <person name="Visel A."/>
            <person name="Grigoriev I.V."/>
        </authorList>
    </citation>
    <scope>NUCLEOTIDE SEQUENCE [LARGE SCALE GENOMIC DNA]</scope>
    <source>
        <strain evidence="2 3">NRRL 2496</strain>
    </source>
</reference>